<dbReference type="PANTHER" id="PTHR37306">
    <property type="entry name" value="COLICIN V PRODUCTION PROTEIN"/>
    <property type="match status" value="1"/>
</dbReference>
<protein>
    <recommendedName>
        <fullName evidence="9">Colicin V production protein</fullName>
    </recommendedName>
</protein>
<dbReference type="GO" id="GO:0009403">
    <property type="term" value="P:toxin biosynthetic process"/>
    <property type="evidence" value="ECO:0007669"/>
    <property type="project" value="InterPro"/>
</dbReference>
<dbReference type="EMBL" id="CP021255">
    <property type="protein sequence ID" value="AVD70699.1"/>
    <property type="molecule type" value="Genomic_DNA"/>
</dbReference>
<dbReference type="GO" id="GO:0016020">
    <property type="term" value="C:membrane"/>
    <property type="evidence" value="ECO:0007669"/>
    <property type="project" value="UniProtKB-SubCell"/>
</dbReference>
<evidence type="ECO:0008006" key="9">
    <source>
        <dbReference type="Google" id="ProtNLM"/>
    </source>
</evidence>
<keyword evidence="2 6" id="KW-0812">Transmembrane</keyword>
<dbReference type="AlphaFoldDB" id="A0A2L1GLZ4"/>
<evidence type="ECO:0000256" key="3">
    <source>
        <dbReference type="ARBA" id="ARBA00022989"/>
    </source>
</evidence>
<evidence type="ECO:0000313" key="7">
    <source>
        <dbReference type="EMBL" id="AVD70699.1"/>
    </source>
</evidence>
<keyword evidence="4 6" id="KW-0472">Membrane</keyword>
<evidence type="ECO:0000256" key="1">
    <source>
        <dbReference type="ARBA" id="ARBA00004141"/>
    </source>
</evidence>
<evidence type="ECO:0000256" key="2">
    <source>
        <dbReference type="ARBA" id="ARBA00022692"/>
    </source>
</evidence>
<comment type="subcellular location">
    <subcellularLocation>
        <location evidence="1">Membrane</location>
        <topology evidence="1">Multi-pass membrane protein</topology>
    </subcellularLocation>
</comment>
<feature type="transmembrane region" description="Helical" evidence="6">
    <location>
        <begin position="75"/>
        <end position="94"/>
    </location>
</feature>
<reference evidence="7" key="2">
    <citation type="journal article" date="2018" name="MBio">
        <title>Insights into the evolution of host association through the isolation and characterization of a novel human periodontal pathobiont, Desulfobulbus oralis.</title>
        <authorList>
            <person name="Cross K.L."/>
            <person name="Chirania P."/>
            <person name="Xiong W."/>
            <person name="Beall C.J."/>
            <person name="Elkins J.G."/>
            <person name="Giannone R.J."/>
            <person name="Griffen A.L."/>
            <person name="Guss A.M."/>
            <person name="Hettich R.L."/>
            <person name="Joshi S.S."/>
            <person name="Mokrzan E.M."/>
            <person name="Martin R.K."/>
            <person name="Zhulin I.B."/>
            <person name="Leys E.J."/>
            <person name="Podar M."/>
        </authorList>
    </citation>
    <scope>NUCLEOTIDE SEQUENCE [LARGE SCALE GENOMIC DNA]</scope>
    <source>
        <strain evidence="7">ORNL</strain>
    </source>
</reference>
<evidence type="ECO:0000313" key="8">
    <source>
        <dbReference type="Proteomes" id="UP000239867"/>
    </source>
</evidence>
<feature type="transmembrane region" description="Helical" evidence="6">
    <location>
        <begin position="42"/>
        <end position="63"/>
    </location>
</feature>
<organism evidence="7 8">
    <name type="scientific">Desulfobulbus oralis</name>
    <dbReference type="NCBI Taxonomy" id="1986146"/>
    <lineage>
        <taxon>Bacteria</taxon>
        <taxon>Pseudomonadati</taxon>
        <taxon>Thermodesulfobacteriota</taxon>
        <taxon>Desulfobulbia</taxon>
        <taxon>Desulfobulbales</taxon>
        <taxon>Desulfobulbaceae</taxon>
        <taxon>Desulfobulbus</taxon>
    </lineage>
</organism>
<dbReference type="InterPro" id="IPR003825">
    <property type="entry name" value="Colicin-V_CvpA"/>
</dbReference>
<keyword evidence="8" id="KW-1185">Reference proteome</keyword>
<name>A0A2L1GLZ4_9BACT</name>
<sequence>MPFHLNPRNIMNDAVTWLDLVVFILLAFFIVRGAWVGLIRQLAAFFALVGSYVIAARYVGLLLPWTRNFVDRPALVFLVSFVLLFLAAAILFSLAGKILHRLVQVVLLDWFDRLLGLLLGIVKAGILASLLYMALASTLSASNTLLSRSCTAPFLREGAELLKTLIHDQKIRDYFRENAPAIPPELMNPDGEKNKEPGWTQGQGPGKPGRSDVAEPKAAGKPR</sequence>
<gene>
    <name evidence="7" type="ORF">CAY53_03705</name>
</gene>
<accession>A0A2L1GLZ4</accession>
<dbReference type="Proteomes" id="UP000239867">
    <property type="component" value="Chromosome"/>
</dbReference>
<evidence type="ECO:0000256" key="5">
    <source>
        <dbReference type="SAM" id="MobiDB-lite"/>
    </source>
</evidence>
<evidence type="ECO:0000256" key="4">
    <source>
        <dbReference type="ARBA" id="ARBA00023136"/>
    </source>
</evidence>
<dbReference type="PANTHER" id="PTHR37306:SF1">
    <property type="entry name" value="COLICIN V PRODUCTION PROTEIN"/>
    <property type="match status" value="1"/>
</dbReference>
<dbReference type="KEGG" id="deo:CAY53_03705"/>
<feature type="transmembrane region" description="Helical" evidence="6">
    <location>
        <begin position="114"/>
        <end position="135"/>
    </location>
</feature>
<dbReference type="Pfam" id="PF02674">
    <property type="entry name" value="Colicin_V"/>
    <property type="match status" value="1"/>
</dbReference>
<feature type="region of interest" description="Disordered" evidence="5">
    <location>
        <begin position="180"/>
        <end position="223"/>
    </location>
</feature>
<reference evidence="7" key="1">
    <citation type="submission" date="2017-05" db="EMBL/GenBank/DDBJ databases">
        <authorList>
            <person name="Song R."/>
            <person name="Chenine A.L."/>
            <person name="Ruprecht R.M."/>
        </authorList>
    </citation>
    <scope>NUCLEOTIDE SEQUENCE</scope>
    <source>
        <strain evidence="7">ORNL</strain>
    </source>
</reference>
<evidence type="ECO:0000256" key="6">
    <source>
        <dbReference type="SAM" id="Phobius"/>
    </source>
</evidence>
<feature type="transmembrane region" description="Helical" evidence="6">
    <location>
        <begin position="14"/>
        <end position="35"/>
    </location>
</feature>
<keyword evidence="3 6" id="KW-1133">Transmembrane helix</keyword>
<proteinExistence type="predicted"/>